<organism evidence="1 2">
    <name type="scientific">Panagrolaimus davidi</name>
    <dbReference type="NCBI Taxonomy" id="227884"/>
    <lineage>
        <taxon>Eukaryota</taxon>
        <taxon>Metazoa</taxon>
        <taxon>Ecdysozoa</taxon>
        <taxon>Nematoda</taxon>
        <taxon>Chromadorea</taxon>
        <taxon>Rhabditida</taxon>
        <taxon>Tylenchina</taxon>
        <taxon>Panagrolaimomorpha</taxon>
        <taxon>Panagrolaimoidea</taxon>
        <taxon>Panagrolaimidae</taxon>
        <taxon>Panagrolaimus</taxon>
    </lineage>
</organism>
<proteinExistence type="predicted"/>
<sequence>MFFPNRVQFLSTYHRQCFALPDPIMEYIAKNPEFAELYQKLIESCKYFFIKNPILVIHDLRYNNGNGWEMRSLISDDWKKVDMKKLSCKLWITGSVNVIATTSDDKNALSLIIPKIDECQAESLDLFGQDIFYEELDILGTFAKDVYLYGSVVKYQNGKNVELEKIVQVFPEATDIFFVFIKTNKHTRIRLEFAETISEAYNARLNAVVDEILEIEESDYTLD</sequence>
<accession>A0A914P9J4</accession>
<dbReference type="WBParaSite" id="PDA_v2.g11912.t1">
    <property type="protein sequence ID" value="PDA_v2.g11912.t1"/>
    <property type="gene ID" value="PDA_v2.g11912"/>
</dbReference>
<dbReference type="Proteomes" id="UP000887578">
    <property type="component" value="Unplaced"/>
</dbReference>
<protein>
    <submittedName>
        <fullName evidence="2">Uncharacterized protein</fullName>
    </submittedName>
</protein>
<name>A0A914P9J4_9BILA</name>
<keyword evidence="1" id="KW-1185">Reference proteome</keyword>
<reference evidence="2" key="1">
    <citation type="submission" date="2022-11" db="UniProtKB">
        <authorList>
            <consortium name="WormBaseParasite"/>
        </authorList>
    </citation>
    <scope>IDENTIFICATION</scope>
</reference>
<evidence type="ECO:0000313" key="2">
    <source>
        <dbReference type="WBParaSite" id="PDA_v2.g11912.t1"/>
    </source>
</evidence>
<dbReference type="AlphaFoldDB" id="A0A914P9J4"/>
<evidence type="ECO:0000313" key="1">
    <source>
        <dbReference type="Proteomes" id="UP000887578"/>
    </source>
</evidence>